<organism evidence="2 3">
    <name type="scientific">Sulfitobacter alexandrii</name>
    <dbReference type="NCBI Taxonomy" id="1917485"/>
    <lineage>
        <taxon>Bacteria</taxon>
        <taxon>Pseudomonadati</taxon>
        <taxon>Pseudomonadota</taxon>
        <taxon>Alphaproteobacteria</taxon>
        <taxon>Rhodobacterales</taxon>
        <taxon>Roseobacteraceae</taxon>
        <taxon>Sulfitobacter</taxon>
    </lineage>
</organism>
<keyword evidence="3" id="KW-1185">Reference proteome</keyword>
<feature type="transmembrane region" description="Helical" evidence="1">
    <location>
        <begin position="68"/>
        <end position="99"/>
    </location>
</feature>
<feature type="transmembrane region" description="Helical" evidence="1">
    <location>
        <begin position="111"/>
        <end position="133"/>
    </location>
</feature>
<dbReference type="EMBL" id="CP018076">
    <property type="protein sequence ID" value="APE43825.1"/>
    <property type="molecule type" value="Genomic_DNA"/>
</dbReference>
<dbReference type="Proteomes" id="UP000181897">
    <property type="component" value="Chromosome"/>
</dbReference>
<gene>
    <name evidence="2" type="ORF">BOO69_10675</name>
</gene>
<name>A0A1J0WHM4_9RHOB</name>
<proteinExistence type="predicted"/>
<protein>
    <submittedName>
        <fullName evidence="2">Uncharacterized protein</fullName>
    </submittedName>
</protein>
<reference evidence="2 3" key="1">
    <citation type="submission" date="2016-11" db="EMBL/GenBank/DDBJ databases">
        <title>Complete genome sequence of Sulfitobacter sp. AM1-D1, a toxic bacteria associated with marine dinoflagellate Alexandrium minutum in East China Sea.</title>
        <authorList>
            <person name="Yang Q."/>
            <person name="Zhang X."/>
            <person name="Tian X."/>
        </authorList>
    </citation>
    <scope>NUCLEOTIDE SEQUENCE [LARGE SCALE GENOMIC DNA]</scope>
    <source>
        <strain evidence="2 3">AM1-D1</strain>
    </source>
</reference>
<keyword evidence="1" id="KW-1133">Transmembrane helix</keyword>
<sequence>MVTFSEFLRHRQHLLISVSALYLTLYMVAQWPQAAPHVWLTAAVVAIYINLSYLTETSGHRTPLGPETLIALLLIGGAVLGLATSPAVLVVAIFAQGIWHLLRRLQHGLPLMSLDALGCFVADMSYGLVLLVLSLR</sequence>
<keyword evidence="1" id="KW-0812">Transmembrane</keyword>
<keyword evidence="1" id="KW-0472">Membrane</keyword>
<feature type="transmembrane region" description="Helical" evidence="1">
    <location>
        <begin position="37"/>
        <end position="56"/>
    </location>
</feature>
<dbReference type="KEGG" id="suam:BOO69_10675"/>
<evidence type="ECO:0000256" key="1">
    <source>
        <dbReference type="SAM" id="Phobius"/>
    </source>
</evidence>
<evidence type="ECO:0000313" key="2">
    <source>
        <dbReference type="EMBL" id="APE43825.1"/>
    </source>
</evidence>
<dbReference type="OrthoDB" id="7724974at2"/>
<dbReference type="STRING" id="1917485.BOO69_10675"/>
<dbReference type="AlphaFoldDB" id="A0A1J0WHM4"/>
<accession>A0A1J0WHM4</accession>
<dbReference type="RefSeq" id="WP_071972164.1">
    <property type="nucleotide sequence ID" value="NZ_CP018076.1"/>
</dbReference>
<evidence type="ECO:0000313" key="3">
    <source>
        <dbReference type="Proteomes" id="UP000181897"/>
    </source>
</evidence>
<feature type="transmembrane region" description="Helical" evidence="1">
    <location>
        <begin position="12"/>
        <end position="31"/>
    </location>
</feature>